<keyword evidence="2" id="KW-1185">Reference proteome</keyword>
<sequence length="202" mass="23483">MIASYNQSEWTQFFNTNKEDKMQQNITDINIYFEDVNPLKIYFSNINKHPKLKISQDGQIVIDSSLGSKKFIACDPVIPSKGIYQFTFLINQLGAVYIGICILDKINIEKYYLDIWSKINHGTYLLCNDGFVFSNHSQQVNKVETHLKFQQNDKITVEVNQEAKTITWKKLGTNEFFTMQIQNDQNLYPCLIIESSQMTILN</sequence>
<dbReference type="EMBL" id="CAJJDM010000099">
    <property type="protein sequence ID" value="CAD8094444.1"/>
    <property type="molecule type" value="Genomic_DNA"/>
</dbReference>
<dbReference type="OMA" id="GTYLLCN"/>
<evidence type="ECO:0000313" key="2">
    <source>
        <dbReference type="Proteomes" id="UP000688137"/>
    </source>
</evidence>
<organism evidence="1 2">
    <name type="scientific">Paramecium primaurelia</name>
    <dbReference type="NCBI Taxonomy" id="5886"/>
    <lineage>
        <taxon>Eukaryota</taxon>
        <taxon>Sar</taxon>
        <taxon>Alveolata</taxon>
        <taxon>Ciliophora</taxon>
        <taxon>Intramacronucleata</taxon>
        <taxon>Oligohymenophorea</taxon>
        <taxon>Peniculida</taxon>
        <taxon>Parameciidae</taxon>
        <taxon>Paramecium</taxon>
    </lineage>
</organism>
<comment type="caution">
    <text evidence="1">The sequence shown here is derived from an EMBL/GenBank/DDBJ whole genome shotgun (WGS) entry which is preliminary data.</text>
</comment>
<gene>
    <name evidence="1" type="ORF">PPRIM_AZ9-3.1.T0960023</name>
</gene>
<dbReference type="Proteomes" id="UP000688137">
    <property type="component" value="Unassembled WGS sequence"/>
</dbReference>
<name>A0A8S1P1K2_PARPR</name>
<dbReference type="AlphaFoldDB" id="A0A8S1P1K2"/>
<evidence type="ECO:0000313" key="1">
    <source>
        <dbReference type="EMBL" id="CAD8094444.1"/>
    </source>
</evidence>
<reference evidence="1" key="1">
    <citation type="submission" date="2021-01" db="EMBL/GenBank/DDBJ databases">
        <authorList>
            <consortium name="Genoscope - CEA"/>
            <person name="William W."/>
        </authorList>
    </citation>
    <scope>NUCLEOTIDE SEQUENCE</scope>
</reference>
<protein>
    <submittedName>
        <fullName evidence="1">Uncharacterized protein</fullName>
    </submittedName>
</protein>
<proteinExistence type="predicted"/>
<accession>A0A8S1P1K2</accession>